<dbReference type="Proteomes" id="UP000308600">
    <property type="component" value="Unassembled WGS sequence"/>
</dbReference>
<evidence type="ECO:0000313" key="1">
    <source>
        <dbReference type="EMBL" id="TFK73138.1"/>
    </source>
</evidence>
<protein>
    <submittedName>
        <fullName evidence="1">Uncharacterized protein</fullName>
    </submittedName>
</protein>
<gene>
    <name evidence="1" type="ORF">BDN72DRAFT_835147</name>
</gene>
<name>A0ACD3B503_9AGAR</name>
<accession>A0ACD3B503</accession>
<dbReference type="EMBL" id="ML208278">
    <property type="protein sequence ID" value="TFK73138.1"/>
    <property type="molecule type" value="Genomic_DNA"/>
</dbReference>
<sequence length="116" mass="12930">MYNRSRPGPSRVAPLENEESKSKRIHKLFKTEGVLHEILYHLSPPVNSSSDVLFVQKQYKAPADEFKSTLLSAALTCRTFREPALDALWRTLDSFLPLCALIPSSGEGSQEVVGDL</sequence>
<keyword evidence="2" id="KW-1185">Reference proteome</keyword>
<evidence type="ECO:0000313" key="2">
    <source>
        <dbReference type="Proteomes" id="UP000308600"/>
    </source>
</evidence>
<proteinExistence type="predicted"/>
<reference evidence="1 2" key="1">
    <citation type="journal article" date="2019" name="Nat. Ecol. Evol.">
        <title>Megaphylogeny resolves global patterns of mushroom evolution.</title>
        <authorList>
            <person name="Varga T."/>
            <person name="Krizsan K."/>
            <person name="Foldi C."/>
            <person name="Dima B."/>
            <person name="Sanchez-Garcia M."/>
            <person name="Sanchez-Ramirez S."/>
            <person name="Szollosi G.J."/>
            <person name="Szarkandi J.G."/>
            <person name="Papp V."/>
            <person name="Albert L."/>
            <person name="Andreopoulos W."/>
            <person name="Angelini C."/>
            <person name="Antonin V."/>
            <person name="Barry K.W."/>
            <person name="Bougher N.L."/>
            <person name="Buchanan P."/>
            <person name="Buyck B."/>
            <person name="Bense V."/>
            <person name="Catcheside P."/>
            <person name="Chovatia M."/>
            <person name="Cooper J."/>
            <person name="Damon W."/>
            <person name="Desjardin D."/>
            <person name="Finy P."/>
            <person name="Geml J."/>
            <person name="Haridas S."/>
            <person name="Hughes K."/>
            <person name="Justo A."/>
            <person name="Karasinski D."/>
            <person name="Kautmanova I."/>
            <person name="Kiss B."/>
            <person name="Kocsube S."/>
            <person name="Kotiranta H."/>
            <person name="LaButti K.M."/>
            <person name="Lechner B.E."/>
            <person name="Liimatainen K."/>
            <person name="Lipzen A."/>
            <person name="Lukacs Z."/>
            <person name="Mihaltcheva S."/>
            <person name="Morgado L.N."/>
            <person name="Niskanen T."/>
            <person name="Noordeloos M.E."/>
            <person name="Ohm R.A."/>
            <person name="Ortiz-Santana B."/>
            <person name="Ovrebo C."/>
            <person name="Racz N."/>
            <person name="Riley R."/>
            <person name="Savchenko A."/>
            <person name="Shiryaev A."/>
            <person name="Soop K."/>
            <person name="Spirin V."/>
            <person name="Szebenyi C."/>
            <person name="Tomsovsky M."/>
            <person name="Tulloss R.E."/>
            <person name="Uehling J."/>
            <person name="Grigoriev I.V."/>
            <person name="Vagvolgyi C."/>
            <person name="Papp T."/>
            <person name="Martin F.M."/>
            <person name="Miettinen O."/>
            <person name="Hibbett D.S."/>
            <person name="Nagy L.G."/>
        </authorList>
    </citation>
    <scope>NUCLEOTIDE SEQUENCE [LARGE SCALE GENOMIC DNA]</scope>
    <source>
        <strain evidence="1 2">NL-1719</strain>
    </source>
</reference>
<organism evidence="1 2">
    <name type="scientific">Pluteus cervinus</name>
    <dbReference type="NCBI Taxonomy" id="181527"/>
    <lineage>
        <taxon>Eukaryota</taxon>
        <taxon>Fungi</taxon>
        <taxon>Dikarya</taxon>
        <taxon>Basidiomycota</taxon>
        <taxon>Agaricomycotina</taxon>
        <taxon>Agaricomycetes</taxon>
        <taxon>Agaricomycetidae</taxon>
        <taxon>Agaricales</taxon>
        <taxon>Pluteineae</taxon>
        <taxon>Pluteaceae</taxon>
        <taxon>Pluteus</taxon>
    </lineage>
</organism>
<feature type="non-terminal residue" evidence="1">
    <location>
        <position position="116"/>
    </location>
</feature>